<protein>
    <submittedName>
        <fullName evidence="2">Folate-binding protein</fullName>
    </submittedName>
</protein>
<dbReference type="Proteomes" id="UP000295543">
    <property type="component" value="Unassembled WGS sequence"/>
</dbReference>
<organism evidence="2 3">
    <name type="scientific">Luteimonas terrae</name>
    <dbReference type="NCBI Taxonomy" id="1530191"/>
    <lineage>
        <taxon>Bacteria</taxon>
        <taxon>Pseudomonadati</taxon>
        <taxon>Pseudomonadota</taxon>
        <taxon>Gammaproteobacteria</taxon>
        <taxon>Lysobacterales</taxon>
        <taxon>Lysobacteraceae</taxon>
        <taxon>Luteimonas</taxon>
    </lineage>
</organism>
<dbReference type="PANTHER" id="PTHR22602:SF0">
    <property type="entry name" value="TRANSFERASE CAF17, MITOCHONDRIAL-RELATED"/>
    <property type="match status" value="1"/>
</dbReference>
<name>A0A4R5UCI5_9GAMM</name>
<proteinExistence type="predicted"/>
<dbReference type="InterPro" id="IPR027266">
    <property type="entry name" value="TrmE/GcvT-like"/>
</dbReference>
<dbReference type="EMBL" id="SMTG01000002">
    <property type="protein sequence ID" value="TDK32985.1"/>
    <property type="molecule type" value="Genomic_DNA"/>
</dbReference>
<dbReference type="OrthoDB" id="9796287at2"/>
<dbReference type="SUPFAM" id="SSF103025">
    <property type="entry name" value="Folate-binding domain"/>
    <property type="match status" value="1"/>
</dbReference>
<evidence type="ECO:0000256" key="1">
    <source>
        <dbReference type="ARBA" id="ARBA00022946"/>
    </source>
</evidence>
<reference evidence="2 3" key="1">
    <citation type="submission" date="2019-03" db="EMBL/GenBank/DDBJ databases">
        <title>Luteimonas zhaokaii sp.nov., isolated from the rectal contents of Plateau pika in Yushu, Qinghai Province, China.</title>
        <authorList>
            <person name="Zhang G."/>
        </authorList>
    </citation>
    <scope>NUCLEOTIDE SEQUENCE [LARGE SCALE GENOMIC DNA]</scope>
    <source>
        <strain evidence="2 3">THG-MD21</strain>
    </source>
</reference>
<dbReference type="GO" id="GO:0016226">
    <property type="term" value="P:iron-sulfur cluster assembly"/>
    <property type="evidence" value="ECO:0007669"/>
    <property type="project" value="TreeGrafter"/>
</dbReference>
<accession>A0A4R5UCI5</accession>
<dbReference type="InterPro" id="IPR017703">
    <property type="entry name" value="YgfZ/GCV_T_CS"/>
</dbReference>
<comment type="caution">
    <text evidence="2">The sequence shown here is derived from an EMBL/GenBank/DDBJ whole genome shotgun (WGS) entry which is preliminary data.</text>
</comment>
<sequence>MTDKLQSASNPQFALSDIAVFTLSGRDCIAFAQAQFMSDVAALGDGQWQWSGWLTPKGRVVALFAVVRHSAERLDLVVLDGDVDALAASLKRYVFRSKVAIETRGELQVSGGFFLPAQARGAQATLDGDGFELDVGSPAQPRTLCVRAIDPVLTHDADAHHAWRAFDLAHGLPRLPDDQHEQWTPQQLSLERLRAFSVAKGCYPGQEIVARTHFLGQAKRGLAALRGAPQAAPGNEIVAGDQAIGRVVCTTGDLLLAVLPIDGVADTLSVDGVQVTPTPLLDGLAR</sequence>
<dbReference type="Gene3D" id="3.30.1360.120">
    <property type="entry name" value="Probable tRNA modification gtpase trme, domain 1"/>
    <property type="match status" value="1"/>
</dbReference>
<evidence type="ECO:0000313" key="3">
    <source>
        <dbReference type="Proteomes" id="UP000295543"/>
    </source>
</evidence>
<gene>
    <name evidence="2" type="ORF">E2F49_02715</name>
</gene>
<dbReference type="AlphaFoldDB" id="A0A4R5UCI5"/>
<dbReference type="NCBIfam" id="TIGR03317">
    <property type="entry name" value="ygfZ_signature"/>
    <property type="match status" value="1"/>
</dbReference>
<dbReference type="Gene3D" id="2.40.30.160">
    <property type="match status" value="1"/>
</dbReference>
<keyword evidence="1" id="KW-0809">Transit peptide</keyword>
<dbReference type="InterPro" id="IPR045179">
    <property type="entry name" value="YgfZ/GcvT"/>
</dbReference>
<dbReference type="PANTHER" id="PTHR22602">
    <property type="entry name" value="TRANSFERASE CAF17, MITOCHONDRIAL-RELATED"/>
    <property type="match status" value="1"/>
</dbReference>
<evidence type="ECO:0000313" key="2">
    <source>
        <dbReference type="EMBL" id="TDK32985.1"/>
    </source>
</evidence>
<keyword evidence="3" id="KW-1185">Reference proteome</keyword>